<proteinExistence type="predicted"/>
<name>A0A512H9Z5_9PROT</name>
<dbReference type="AlphaFoldDB" id="A0A512H9Z5"/>
<evidence type="ECO:0000256" key="4">
    <source>
        <dbReference type="SAM" id="Phobius"/>
    </source>
</evidence>
<dbReference type="OrthoDB" id="9810614at2"/>
<dbReference type="GO" id="GO:0005886">
    <property type="term" value="C:plasma membrane"/>
    <property type="evidence" value="ECO:0007669"/>
    <property type="project" value="TreeGrafter"/>
</dbReference>
<sequence>MPGLVLSLSSLLGGIAFLLLGNGLLGTVLGVRLADRGDGPLVSSLILGCYFVGLIVGSWRLSRVVLAIGHIRTFALLASVQAAATLGHALTPSPVAWAAFRLIEGICMAGLFMCIESWLNDRATEESRGTVLSAYMISVYLAQGVGQLLLMTHDPRNFALFAVASILVSLAVLPVVTTRLPSPELVAAPPFRPGRLMASSPTAFLGSAASGLGLGALYAMGPLFAREIGFDRNGVALFMCAAILGGLVLQWPLGRLSDRLDRRLVLQGVAVALGVVCVAIAFLAPGTETAVPTGGLGPFVALAALFGSLITVIYPVSVALANDRIAPGERVGVSGDLLLVNSVGSVVGPLVAAVLMELNGPVGLFVFEALVAVGLGLVTLWRRRVREAPPEDQRPPFQPLPVPAPVAGEIEIQAPLSAPPDPETAP</sequence>
<feature type="transmembrane region" description="Helical" evidence="4">
    <location>
        <begin position="233"/>
        <end position="252"/>
    </location>
</feature>
<evidence type="ECO:0000259" key="5">
    <source>
        <dbReference type="PROSITE" id="PS50850"/>
    </source>
</evidence>
<dbReference type="InterPro" id="IPR047200">
    <property type="entry name" value="MFS_YcaD-like"/>
</dbReference>
<keyword evidence="2 4" id="KW-1133">Transmembrane helix</keyword>
<feature type="transmembrane region" description="Helical" evidence="4">
    <location>
        <begin position="264"/>
        <end position="284"/>
    </location>
</feature>
<dbReference type="EMBL" id="BJZO01000067">
    <property type="protein sequence ID" value="GEO82252.1"/>
    <property type="molecule type" value="Genomic_DNA"/>
</dbReference>
<dbReference type="Proteomes" id="UP000321567">
    <property type="component" value="Unassembled WGS sequence"/>
</dbReference>
<feature type="transmembrane region" description="Helical" evidence="4">
    <location>
        <begin position="96"/>
        <end position="119"/>
    </location>
</feature>
<dbReference type="CDD" id="cd17477">
    <property type="entry name" value="MFS_YcaD_like"/>
    <property type="match status" value="1"/>
</dbReference>
<feature type="transmembrane region" description="Helical" evidence="4">
    <location>
        <begin position="362"/>
        <end position="381"/>
    </location>
</feature>
<dbReference type="RefSeq" id="WP_147164267.1">
    <property type="nucleotide sequence ID" value="NZ_BJZO01000067.1"/>
</dbReference>
<evidence type="ECO:0000313" key="6">
    <source>
        <dbReference type="EMBL" id="GEO82252.1"/>
    </source>
</evidence>
<evidence type="ECO:0000256" key="3">
    <source>
        <dbReference type="ARBA" id="ARBA00023136"/>
    </source>
</evidence>
<feature type="domain" description="Major facilitator superfamily (MFS) profile" evidence="5">
    <location>
        <begin position="199"/>
        <end position="426"/>
    </location>
</feature>
<evidence type="ECO:0000256" key="1">
    <source>
        <dbReference type="ARBA" id="ARBA00022692"/>
    </source>
</evidence>
<feature type="transmembrane region" description="Helical" evidence="4">
    <location>
        <begin position="202"/>
        <end position="221"/>
    </location>
</feature>
<keyword evidence="7" id="KW-1185">Reference proteome</keyword>
<accession>A0A512H9Z5</accession>
<dbReference type="PANTHER" id="PTHR23521">
    <property type="entry name" value="TRANSPORTER MFS SUPERFAMILY"/>
    <property type="match status" value="1"/>
</dbReference>
<feature type="transmembrane region" description="Helical" evidence="4">
    <location>
        <begin position="158"/>
        <end position="181"/>
    </location>
</feature>
<organism evidence="6 7">
    <name type="scientific">Pararhodospirillum oryzae</name>
    <dbReference type="NCBI Taxonomy" id="478448"/>
    <lineage>
        <taxon>Bacteria</taxon>
        <taxon>Pseudomonadati</taxon>
        <taxon>Pseudomonadota</taxon>
        <taxon>Alphaproteobacteria</taxon>
        <taxon>Rhodospirillales</taxon>
        <taxon>Rhodospirillaceae</taxon>
        <taxon>Pararhodospirillum</taxon>
    </lineage>
</organism>
<feature type="transmembrane region" description="Helical" evidence="4">
    <location>
        <begin position="337"/>
        <end position="356"/>
    </location>
</feature>
<dbReference type="PROSITE" id="PS50850">
    <property type="entry name" value="MFS"/>
    <property type="match status" value="1"/>
</dbReference>
<evidence type="ECO:0000256" key="2">
    <source>
        <dbReference type="ARBA" id="ARBA00022989"/>
    </source>
</evidence>
<dbReference type="InterPro" id="IPR036259">
    <property type="entry name" value="MFS_trans_sf"/>
</dbReference>
<dbReference type="PANTHER" id="PTHR23521:SF3">
    <property type="entry name" value="MFS TRANSPORTER"/>
    <property type="match status" value="1"/>
</dbReference>
<feature type="transmembrane region" description="Helical" evidence="4">
    <location>
        <begin position="40"/>
        <end position="59"/>
    </location>
</feature>
<comment type="caution">
    <text evidence="6">The sequence shown here is derived from an EMBL/GenBank/DDBJ whole genome shotgun (WGS) entry which is preliminary data.</text>
</comment>
<protein>
    <submittedName>
        <fullName evidence="6">MFS transporter</fullName>
    </submittedName>
</protein>
<gene>
    <name evidence="6" type="ORF">ROR02_23830</name>
</gene>
<dbReference type="InterPro" id="IPR011701">
    <property type="entry name" value="MFS"/>
</dbReference>
<dbReference type="GO" id="GO:0022857">
    <property type="term" value="F:transmembrane transporter activity"/>
    <property type="evidence" value="ECO:0007669"/>
    <property type="project" value="InterPro"/>
</dbReference>
<dbReference type="Pfam" id="PF07690">
    <property type="entry name" value="MFS_1"/>
    <property type="match status" value="1"/>
</dbReference>
<dbReference type="InterPro" id="IPR020846">
    <property type="entry name" value="MFS_dom"/>
</dbReference>
<feature type="transmembrane region" description="Helical" evidence="4">
    <location>
        <begin position="71"/>
        <end position="90"/>
    </location>
</feature>
<dbReference type="Gene3D" id="1.20.1250.20">
    <property type="entry name" value="MFS general substrate transporter like domains"/>
    <property type="match status" value="2"/>
</dbReference>
<keyword evidence="1 4" id="KW-0812">Transmembrane</keyword>
<feature type="transmembrane region" description="Helical" evidence="4">
    <location>
        <begin position="131"/>
        <end position="152"/>
    </location>
</feature>
<feature type="transmembrane region" description="Helical" evidence="4">
    <location>
        <begin position="296"/>
        <end position="316"/>
    </location>
</feature>
<keyword evidence="3 4" id="KW-0472">Membrane</keyword>
<evidence type="ECO:0000313" key="7">
    <source>
        <dbReference type="Proteomes" id="UP000321567"/>
    </source>
</evidence>
<reference evidence="6 7" key="1">
    <citation type="submission" date="2019-07" db="EMBL/GenBank/DDBJ databases">
        <title>Whole genome shotgun sequence of Rhodospirillum oryzae NBRC 107573.</title>
        <authorList>
            <person name="Hosoyama A."/>
            <person name="Uohara A."/>
            <person name="Ohji S."/>
            <person name="Ichikawa N."/>
        </authorList>
    </citation>
    <scope>NUCLEOTIDE SEQUENCE [LARGE SCALE GENOMIC DNA]</scope>
    <source>
        <strain evidence="6 7">NBRC 107573</strain>
    </source>
</reference>
<dbReference type="SUPFAM" id="SSF103473">
    <property type="entry name" value="MFS general substrate transporter"/>
    <property type="match status" value="1"/>
</dbReference>